<comment type="caution">
    <text evidence="2">The sequence shown here is derived from an EMBL/GenBank/DDBJ whole genome shotgun (WGS) entry which is preliminary data.</text>
</comment>
<evidence type="ECO:0000313" key="2">
    <source>
        <dbReference type="EMBL" id="TPW41871.1"/>
    </source>
</evidence>
<name>A0A506V7S7_9GAMM</name>
<protein>
    <submittedName>
        <fullName evidence="2">Uncharacterized protein</fullName>
    </submittedName>
</protein>
<proteinExistence type="predicted"/>
<keyword evidence="1" id="KW-0472">Membrane</keyword>
<keyword evidence="3" id="KW-1185">Reference proteome</keyword>
<keyword evidence="1" id="KW-0812">Transmembrane</keyword>
<reference evidence="2 3" key="1">
    <citation type="submission" date="2019-06" db="EMBL/GenBank/DDBJ databases">
        <authorList>
            <person name="Yang Y."/>
        </authorList>
    </citation>
    <scope>NUCLEOTIDE SEQUENCE [LARGE SCALE GENOMIC DNA]</scope>
    <source>
        <strain evidence="2 3">BIT-26</strain>
    </source>
</reference>
<gene>
    <name evidence="2" type="ORF">FKM52_10935</name>
</gene>
<organism evidence="2 3">
    <name type="scientific">Mixta tenebrionis</name>
    <dbReference type="NCBI Taxonomy" id="2562439"/>
    <lineage>
        <taxon>Bacteria</taxon>
        <taxon>Pseudomonadati</taxon>
        <taxon>Pseudomonadota</taxon>
        <taxon>Gammaproteobacteria</taxon>
        <taxon>Enterobacterales</taxon>
        <taxon>Erwiniaceae</taxon>
        <taxon>Mixta</taxon>
    </lineage>
</organism>
<feature type="transmembrane region" description="Helical" evidence="1">
    <location>
        <begin position="48"/>
        <end position="72"/>
    </location>
</feature>
<keyword evidence="1" id="KW-1133">Transmembrane helix</keyword>
<evidence type="ECO:0000256" key="1">
    <source>
        <dbReference type="SAM" id="Phobius"/>
    </source>
</evidence>
<dbReference type="Proteomes" id="UP000319523">
    <property type="component" value="Unassembled WGS sequence"/>
</dbReference>
<accession>A0A506V7S7</accession>
<dbReference type="AlphaFoldDB" id="A0A506V7S7"/>
<dbReference type="EMBL" id="VHQI01000006">
    <property type="protein sequence ID" value="TPW41871.1"/>
    <property type="molecule type" value="Genomic_DNA"/>
</dbReference>
<sequence>MRSLLFLITIIMICILGMFIIGIVFYISLELFFYIYAGTPVYFESYQFVKLIKMSVGGGGIVGLGIGMLHLFKVKGF</sequence>
<feature type="transmembrane region" description="Helical" evidence="1">
    <location>
        <begin position="7"/>
        <end position="36"/>
    </location>
</feature>
<dbReference type="RefSeq" id="WP_181407926.1">
    <property type="nucleotide sequence ID" value="NZ_VHQI01000006.1"/>
</dbReference>
<evidence type="ECO:0000313" key="3">
    <source>
        <dbReference type="Proteomes" id="UP000319523"/>
    </source>
</evidence>